<dbReference type="Pfam" id="PF05164">
    <property type="entry name" value="ZapA"/>
    <property type="match status" value="1"/>
</dbReference>
<dbReference type="PANTHER" id="PTHR34981:SF1">
    <property type="entry name" value="CELL DIVISION PROTEIN ZAPA"/>
    <property type="match status" value="1"/>
</dbReference>
<keyword evidence="2" id="KW-1185">Reference proteome</keyword>
<gene>
    <name evidence="1" type="primary">zapA</name>
    <name evidence="1" type="ORF">PROFFT_A_01960</name>
</gene>
<dbReference type="GO" id="GO:0032153">
    <property type="term" value="C:cell division site"/>
    <property type="evidence" value="ECO:0007669"/>
    <property type="project" value="TreeGrafter"/>
</dbReference>
<dbReference type="AlphaFoldDB" id="A0A8E4EY53"/>
<keyword evidence="1" id="KW-0131">Cell cycle</keyword>
<evidence type="ECO:0000313" key="2">
    <source>
        <dbReference type="Proteomes" id="UP000683585"/>
    </source>
</evidence>
<evidence type="ECO:0000313" key="1">
    <source>
        <dbReference type="EMBL" id="CAD6508779.1"/>
    </source>
</evidence>
<keyword evidence="1" id="KW-0132">Cell division</keyword>
<proteinExistence type="predicted"/>
<reference evidence="1" key="1">
    <citation type="submission" date="2020-10" db="EMBL/GenBank/DDBJ databases">
        <authorList>
            <person name="Szabo G."/>
        </authorList>
    </citation>
    <scope>NUCLEOTIDE SEQUENCE</scope>
    <source>
        <strain evidence="1">PROFFT</strain>
    </source>
</reference>
<dbReference type="GO" id="GO:0005829">
    <property type="term" value="C:cytosol"/>
    <property type="evidence" value="ECO:0007669"/>
    <property type="project" value="TreeGrafter"/>
</dbReference>
<dbReference type="EMBL" id="LR890047">
    <property type="protein sequence ID" value="CAD6508779.1"/>
    <property type="molecule type" value="Genomic_DNA"/>
</dbReference>
<sequence>MSAQPVDLHIFGRSLKVNCPAEQEEALYEAAEDLNKRLHNLKSRTRVTNTEQLVFISALNLSRELAEERDRTIDYTLNMEQRIRILQKTIEEALLEPES</sequence>
<protein>
    <submittedName>
        <fullName evidence="1">Cell division protein ZapA</fullName>
    </submittedName>
</protein>
<organism evidence="1 2">
    <name type="scientific">Candidatus Profftia tarda</name>
    <dbReference type="NCBI Taxonomy" id="1177216"/>
    <lineage>
        <taxon>Bacteria</taxon>
        <taxon>Pseudomonadati</taxon>
        <taxon>Pseudomonadota</taxon>
        <taxon>Gammaproteobacteria</taxon>
        <taxon>Enterobacterales</taxon>
        <taxon>Enterobacteriaceae</taxon>
        <taxon>Candidatus Profftia</taxon>
    </lineage>
</organism>
<dbReference type="FunFam" id="3.30.160.880:FF:000001">
    <property type="entry name" value="Cell division protein ZapA"/>
    <property type="match status" value="1"/>
</dbReference>
<dbReference type="GO" id="GO:0000917">
    <property type="term" value="P:division septum assembly"/>
    <property type="evidence" value="ECO:0007669"/>
    <property type="project" value="TreeGrafter"/>
</dbReference>
<name>A0A8E4EY53_9ENTR</name>
<dbReference type="GO" id="GO:0043093">
    <property type="term" value="P:FtsZ-dependent cytokinesis"/>
    <property type="evidence" value="ECO:0007669"/>
    <property type="project" value="TreeGrafter"/>
</dbReference>
<dbReference type="Proteomes" id="UP000683585">
    <property type="component" value="Chromosome"/>
</dbReference>
<dbReference type="PANTHER" id="PTHR34981">
    <property type="entry name" value="CELL DIVISION PROTEIN ZAPA"/>
    <property type="match status" value="1"/>
</dbReference>
<accession>A0A8E4EY53</accession>
<dbReference type="RefSeq" id="WP_216782622.1">
    <property type="nucleotide sequence ID" value="NZ_LR890047.1"/>
</dbReference>
<dbReference type="NCBIfam" id="NF008209">
    <property type="entry name" value="PRK10972.1"/>
    <property type="match status" value="1"/>
</dbReference>
<dbReference type="GO" id="GO:0030428">
    <property type="term" value="C:cell septum"/>
    <property type="evidence" value="ECO:0007669"/>
    <property type="project" value="TreeGrafter"/>
</dbReference>
<dbReference type="KEGG" id="ptf:PROFFT_A_01960"/>
<dbReference type="GO" id="GO:0000921">
    <property type="term" value="P:septin ring assembly"/>
    <property type="evidence" value="ECO:0007669"/>
    <property type="project" value="TreeGrafter"/>
</dbReference>
<dbReference type="InterPro" id="IPR007838">
    <property type="entry name" value="Cell_div_ZapA-like"/>
</dbReference>